<accession>A0A6I1EL50</accession>
<dbReference type="InterPro" id="IPR040442">
    <property type="entry name" value="Pyrv_kinase-like_dom_sf"/>
</dbReference>
<organism evidence="1 2">
    <name type="scientific">Sutterella seckii</name>
    <dbReference type="NCBI Taxonomy" id="1944635"/>
    <lineage>
        <taxon>Bacteria</taxon>
        <taxon>Pseudomonadati</taxon>
        <taxon>Pseudomonadota</taxon>
        <taxon>Betaproteobacteria</taxon>
        <taxon>Burkholderiales</taxon>
        <taxon>Sutterellaceae</taxon>
        <taxon>Sutterella</taxon>
    </lineage>
</organism>
<dbReference type="OrthoDB" id="9771433at2"/>
<dbReference type="CDD" id="cd00377">
    <property type="entry name" value="ICL_PEPM"/>
    <property type="match status" value="1"/>
</dbReference>
<dbReference type="RefSeq" id="WP_152158033.1">
    <property type="nucleotide sequence ID" value="NZ_WEHX01000019.1"/>
</dbReference>
<reference evidence="1 2" key="1">
    <citation type="submission" date="2019-10" db="EMBL/GenBank/DDBJ databases">
        <title>Genome diversity of Sutterella seckii.</title>
        <authorList>
            <person name="Chaplin A.V."/>
            <person name="Sokolova S.R."/>
            <person name="Mosin K.A."/>
            <person name="Ivanova E.L."/>
            <person name="Kochetkova T.O."/>
            <person name="Goltsov A.Y."/>
            <person name="Trofimov D.Y."/>
            <person name="Efimov B.A."/>
        </authorList>
    </citation>
    <scope>NUCLEOTIDE SEQUENCE [LARGE SCALE GENOMIC DNA]</scope>
    <source>
        <strain evidence="1 2">ASD393</strain>
    </source>
</reference>
<dbReference type="GO" id="GO:0016833">
    <property type="term" value="F:oxo-acid-lyase activity"/>
    <property type="evidence" value="ECO:0007669"/>
    <property type="project" value="UniProtKB-ARBA"/>
</dbReference>
<sequence length="298" mass="32843">MKTAHDKRKAFRENLRSGRFMIAPGIYDALSAKVAEAAGLPCLAMGGYAISASRLGEPDVGLLSLSEMTEALKQICDATDIPVIGDGDTGYGNALNVLRTEQEYEKAGASCIFFEDQVWPKRCGHMEGKAVISAEEHAEKIRAACDARIDRETLIMARTDARAVNGIEDAVRRGHLYAEAGAEALFIEALRDRGEVERIAREFEGTGVHLFANMIEGGKTPIISARELQAMGYAGVFWSCASLYMVTKTLFDNFSTLAKEGTSESFLGDLMPFGEFNRFIGLEKYRELEKRYGVRRQD</sequence>
<dbReference type="EMBL" id="WEHX01000019">
    <property type="protein sequence ID" value="KAB7661355.1"/>
    <property type="molecule type" value="Genomic_DNA"/>
</dbReference>
<dbReference type="InterPro" id="IPR039556">
    <property type="entry name" value="ICL/PEPM"/>
</dbReference>
<comment type="caution">
    <text evidence="1">The sequence shown here is derived from an EMBL/GenBank/DDBJ whole genome shotgun (WGS) entry which is preliminary data.</text>
</comment>
<name>A0A6I1EL50_9BURK</name>
<gene>
    <name evidence="1" type="ORF">GBM95_04725</name>
</gene>
<evidence type="ECO:0000313" key="2">
    <source>
        <dbReference type="Proteomes" id="UP000430564"/>
    </source>
</evidence>
<dbReference type="AlphaFoldDB" id="A0A6I1EL50"/>
<protein>
    <submittedName>
        <fullName evidence="1">Isocitrate lyase/PEP mutase family protein</fullName>
    </submittedName>
</protein>
<keyword evidence="1" id="KW-0456">Lyase</keyword>
<dbReference type="Gene3D" id="3.20.20.60">
    <property type="entry name" value="Phosphoenolpyruvate-binding domains"/>
    <property type="match status" value="1"/>
</dbReference>
<dbReference type="InterPro" id="IPR015813">
    <property type="entry name" value="Pyrv/PenolPyrv_kinase-like_dom"/>
</dbReference>
<dbReference type="Proteomes" id="UP000430564">
    <property type="component" value="Unassembled WGS sequence"/>
</dbReference>
<dbReference type="PANTHER" id="PTHR42905">
    <property type="entry name" value="PHOSPHOENOLPYRUVATE CARBOXYLASE"/>
    <property type="match status" value="1"/>
</dbReference>
<dbReference type="InterPro" id="IPR018523">
    <property type="entry name" value="Isocitrate_lyase_ph_CS"/>
</dbReference>
<evidence type="ECO:0000313" key="1">
    <source>
        <dbReference type="EMBL" id="KAB7661355.1"/>
    </source>
</evidence>
<proteinExistence type="predicted"/>
<dbReference type="PROSITE" id="PS00161">
    <property type="entry name" value="ISOCITRATE_LYASE"/>
    <property type="match status" value="1"/>
</dbReference>
<dbReference type="Pfam" id="PF13714">
    <property type="entry name" value="PEP_mutase"/>
    <property type="match status" value="1"/>
</dbReference>
<dbReference type="SUPFAM" id="SSF51621">
    <property type="entry name" value="Phosphoenolpyruvate/pyruvate domain"/>
    <property type="match status" value="1"/>
</dbReference>
<dbReference type="PANTHER" id="PTHR42905:SF5">
    <property type="entry name" value="CARBOXYVINYL-CARBOXYPHOSPHONATE PHOSPHORYLMUTASE, CHLOROPLASTIC"/>
    <property type="match status" value="1"/>
</dbReference>